<dbReference type="GO" id="GO:0046872">
    <property type="term" value="F:metal ion binding"/>
    <property type="evidence" value="ECO:0007669"/>
    <property type="project" value="UniProtKB-KW"/>
</dbReference>
<keyword evidence="4" id="KW-0540">Nuclease</keyword>
<organism evidence="9 10">
    <name type="scientific">Frankliniella fusca</name>
    <dbReference type="NCBI Taxonomy" id="407009"/>
    <lineage>
        <taxon>Eukaryota</taxon>
        <taxon>Metazoa</taxon>
        <taxon>Ecdysozoa</taxon>
        <taxon>Arthropoda</taxon>
        <taxon>Hexapoda</taxon>
        <taxon>Insecta</taxon>
        <taxon>Pterygota</taxon>
        <taxon>Neoptera</taxon>
        <taxon>Paraneoptera</taxon>
        <taxon>Thysanoptera</taxon>
        <taxon>Terebrantia</taxon>
        <taxon>Thripoidea</taxon>
        <taxon>Thripidae</taxon>
        <taxon>Frankliniella</taxon>
    </lineage>
</organism>
<dbReference type="GO" id="GO:0016787">
    <property type="term" value="F:hydrolase activity"/>
    <property type="evidence" value="ECO:0007669"/>
    <property type="project" value="UniProtKB-KW"/>
</dbReference>
<evidence type="ECO:0000256" key="4">
    <source>
        <dbReference type="ARBA" id="ARBA00022722"/>
    </source>
</evidence>
<keyword evidence="10" id="KW-1185">Reference proteome</keyword>
<dbReference type="Pfam" id="PF13359">
    <property type="entry name" value="DDE_Tnp_4"/>
    <property type="match status" value="1"/>
</dbReference>
<protein>
    <submittedName>
        <fullName evidence="9">Nuclease</fullName>
    </submittedName>
</protein>
<proteinExistence type="inferred from homology"/>
<evidence type="ECO:0000256" key="3">
    <source>
        <dbReference type="ARBA" id="ARBA00006958"/>
    </source>
</evidence>
<dbReference type="InterPro" id="IPR027806">
    <property type="entry name" value="HARBI1_dom"/>
</dbReference>
<evidence type="ECO:0000256" key="2">
    <source>
        <dbReference type="ARBA" id="ARBA00004123"/>
    </source>
</evidence>
<dbReference type="PANTHER" id="PTHR22930">
    <property type="match status" value="1"/>
</dbReference>
<evidence type="ECO:0000313" key="9">
    <source>
        <dbReference type="EMBL" id="KAK3915857.1"/>
    </source>
</evidence>
<evidence type="ECO:0000256" key="7">
    <source>
        <dbReference type="ARBA" id="ARBA00023242"/>
    </source>
</evidence>
<comment type="caution">
    <text evidence="9">The sequence shown here is derived from an EMBL/GenBank/DDBJ whole genome shotgun (WGS) entry which is preliminary data.</text>
</comment>
<dbReference type="GO" id="GO:0005634">
    <property type="term" value="C:nucleus"/>
    <property type="evidence" value="ECO:0007669"/>
    <property type="project" value="UniProtKB-SubCell"/>
</dbReference>
<keyword evidence="5" id="KW-0479">Metal-binding</keyword>
<evidence type="ECO:0000256" key="5">
    <source>
        <dbReference type="ARBA" id="ARBA00022723"/>
    </source>
</evidence>
<keyword evidence="6" id="KW-0378">Hydrolase</keyword>
<comment type="cofactor">
    <cofactor evidence="1">
        <name>a divalent metal cation</name>
        <dbReference type="ChEBI" id="CHEBI:60240"/>
    </cofactor>
</comment>
<feature type="domain" description="DDE Tnp4" evidence="8">
    <location>
        <begin position="143"/>
        <end position="299"/>
    </location>
</feature>
<evidence type="ECO:0000259" key="8">
    <source>
        <dbReference type="Pfam" id="PF13359"/>
    </source>
</evidence>
<dbReference type="PANTHER" id="PTHR22930:SF85">
    <property type="entry name" value="GH03217P-RELATED"/>
    <property type="match status" value="1"/>
</dbReference>
<dbReference type="GO" id="GO:0004518">
    <property type="term" value="F:nuclease activity"/>
    <property type="evidence" value="ECO:0007669"/>
    <property type="project" value="UniProtKB-KW"/>
</dbReference>
<dbReference type="InterPro" id="IPR045249">
    <property type="entry name" value="HARBI1-like"/>
</dbReference>
<evidence type="ECO:0000313" key="10">
    <source>
        <dbReference type="Proteomes" id="UP001219518"/>
    </source>
</evidence>
<dbReference type="AlphaFoldDB" id="A0AAE1H6S5"/>
<evidence type="ECO:0000256" key="6">
    <source>
        <dbReference type="ARBA" id="ARBA00022801"/>
    </source>
</evidence>
<gene>
    <name evidence="9" type="ORF">KUF71_006000</name>
</gene>
<reference evidence="9" key="1">
    <citation type="submission" date="2021-07" db="EMBL/GenBank/DDBJ databases">
        <authorList>
            <person name="Catto M.A."/>
            <person name="Jacobson A."/>
            <person name="Kennedy G."/>
            <person name="Labadie P."/>
            <person name="Hunt B.G."/>
            <person name="Srinivasan R."/>
        </authorList>
    </citation>
    <scope>NUCLEOTIDE SEQUENCE</scope>
    <source>
        <strain evidence="9">PL_HMW_Pooled</strain>
        <tissue evidence="9">Head</tissue>
    </source>
</reference>
<dbReference type="EMBL" id="JAHWGI010000466">
    <property type="protein sequence ID" value="KAK3915857.1"/>
    <property type="molecule type" value="Genomic_DNA"/>
</dbReference>
<dbReference type="Proteomes" id="UP001219518">
    <property type="component" value="Unassembled WGS sequence"/>
</dbReference>
<comment type="subcellular location">
    <subcellularLocation>
        <location evidence="2">Nucleus</location>
    </subcellularLocation>
</comment>
<evidence type="ECO:0000256" key="1">
    <source>
        <dbReference type="ARBA" id="ARBA00001968"/>
    </source>
</evidence>
<sequence>MARIGARLIGAVEDGFEIDDDADELHWEAVTVNLDDYRWMGDPSFQKHFRISKPTYEALLRELAFFLIDTGVVQRIRNEVAIPLLMTLWILANPDKFRSVALRFGCMPGDVHFHYQYIIRAFRNMAPQYIRWPDTQERIVGAIDGTYQAVTAPVVHAERYVNRHHQHAFNSMVVADDNLLIRSVCIGEVGAMHDDRVFRRSPLCRQLLQNNNEEFVSEGQHLIGDSAYRIMDFLMVPFRNVGNLTPQQVEFNRRLSRCRMRIEHTFGKAFGQWRRMKMLHSYNIDIAIDYFTASYMLHNFMILNGEEIMNLDDPDPPFMGQEPAANEGDFDNQDDIQGLQRQYNWRQMLT</sequence>
<name>A0AAE1H6S5_9NEOP</name>
<reference evidence="9" key="2">
    <citation type="journal article" date="2023" name="BMC Genomics">
        <title>Pest status, molecular evolution, and epigenetic factors derived from the genome assembly of Frankliniella fusca, a thysanopteran phytovirus vector.</title>
        <authorList>
            <person name="Catto M.A."/>
            <person name="Labadie P.E."/>
            <person name="Jacobson A.L."/>
            <person name="Kennedy G.G."/>
            <person name="Srinivasan R."/>
            <person name="Hunt B.G."/>
        </authorList>
    </citation>
    <scope>NUCLEOTIDE SEQUENCE</scope>
    <source>
        <strain evidence="9">PL_HMW_Pooled</strain>
    </source>
</reference>
<comment type="similarity">
    <text evidence="3">Belongs to the HARBI1 family.</text>
</comment>
<keyword evidence="7" id="KW-0539">Nucleus</keyword>
<accession>A0AAE1H6S5</accession>